<dbReference type="AlphaFoldDB" id="A0A1M5T4T4"/>
<dbReference type="Pfam" id="PF04131">
    <property type="entry name" value="NanE"/>
    <property type="match status" value="1"/>
</dbReference>
<dbReference type="Gene3D" id="3.20.20.70">
    <property type="entry name" value="Aldolase class I"/>
    <property type="match status" value="1"/>
</dbReference>
<dbReference type="GO" id="GO:0006053">
    <property type="term" value="P:N-acetylmannosamine catabolic process"/>
    <property type="evidence" value="ECO:0007669"/>
    <property type="project" value="TreeGrafter"/>
</dbReference>
<keyword evidence="5 7" id="KW-0413">Isomerase</keyword>
<dbReference type="CDD" id="cd04729">
    <property type="entry name" value="NanE"/>
    <property type="match status" value="1"/>
</dbReference>
<dbReference type="Proteomes" id="UP000184389">
    <property type="component" value="Unassembled WGS sequence"/>
</dbReference>
<sequence>MNELLNKLKNGLIVSCQAFEDEPLHGSDTMAKMAVAAKMGGAVGLRGCWPNDIKAMKKATDLPIVGIYKVMDENTDVSRDIIITPTFETAKEIYDAGADIIALDCTKRRSSLETEKLIYKIKSELDVMIMADISTLEEGIDAAKFGVDIVSTTLSGYTKYSTQSSGPDYDLVQQLAEKIDKPINAEGRYWEPEQMIKAFECGAWMITIGSAITRPQLITKRFADRLNEYNTKGE</sequence>
<dbReference type="UniPathway" id="UPA00629">
    <property type="reaction ID" value="UER00682"/>
</dbReference>
<dbReference type="GO" id="GO:0005829">
    <property type="term" value="C:cytosol"/>
    <property type="evidence" value="ECO:0007669"/>
    <property type="project" value="TreeGrafter"/>
</dbReference>
<dbReference type="GO" id="GO:0019262">
    <property type="term" value="P:N-acetylneuraminate catabolic process"/>
    <property type="evidence" value="ECO:0007669"/>
    <property type="project" value="UniProtKB-UniRule"/>
</dbReference>
<dbReference type="InterPro" id="IPR013785">
    <property type="entry name" value="Aldolase_TIM"/>
</dbReference>
<dbReference type="GO" id="GO:0047465">
    <property type="term" value="F:N-acylglucosamine-6-phosphate 2-epimerase activity"/>
    <property type="evidence" value="ECO:0007669"/>
    <property type="project" value="UniProtKB-EC"/>
</dbReference>
<dbReference type="InterPro" id="IPR011060">
    <property type="entry name" value="RibuloseP-bd_barrel"/>
</dbReference>
<comment type="pathway">
    <text evidence="3 7">Amino-sugar metabolism; N-acetylneuraminate degradation; D-fructose 6-phosphate from N-acetylneuraminate: step 3/5.</text>
</comment>
<dbReference type="PANTHER" id="PTHR36204">
    <property type="entry name" value="N-ACETYLMANNOSAMINE-6-PHOSPHATE 2-EPIMERASE-RELATED"/>
    <property type="match status" value="1"/>
</dbReference>
<accession>A0A1M5T4T4</accession>
<comment type="function">
    <text evidence="2 7">Converts N-acetylmannosamine-6-phosphate (ManNAc-6-P) to N-acetylglucosamine-6-phosphate (GlcNAc-6-P).</text>
</comment>
<dbReference type="EC" id="5.1.3.9" evidence="7"/>
<evidence type="ECO:0000256" key="3">
    <source>
        <dbReference type="ARBA" id="ARBA00005081"/>
    </source>
</evidence>
<evidence type="ECO:0000313" key="9">
    <source>
        <dbReference type="Proteomes" id="UP000184389"/>
    </source>
</evidence>
<evidence type="ECO:0000256" key="4">
    <source>
        <dbReference type="ARBA" id="ARBA00007439"/>
    </source>
</evidence>
<dbReference type="STRING" id="1123281.SAMN02745180_00364"/>
<evidence type="ECO:0000313" key="8">
    <source>
        <dbReference type="EMBL" id="SHH45383.1"/>
    </source>
</evidence>
<dbReference type="GO" id="GO:0005975">
    <property type="term" value="P:carbohydrate metabolic process"/>
    <property type="evidence" value="ECO:0007669"/>
    <property type="project" value="UniProtKB-UniRule"/>
</dbReference>
<evidence type="ECO:0000256" key="5">
    <source>
        <dbReference type="ARBA" id="ARBA00023235"/>
    </source>
</evidence>
<name>A0A1M5T4T4_9FIRM</name>
<proteinExistence type="inferred from homology"/>
<dbReference type="RefSeq" id="WP_072742810.1">
    <property type="nucleotide sequence ID" value="NZ_FQXR01000002.1"/>
</dbReference>
<keyword evidence="9" id="KW-1185">Reference proteome</keyword>
<dbReference type="OrthoDB" id="9781704at2"/>
<dbReference type="InterPro" id="IPR007260">
    <property type="entry name" value="NanE"/>
</dbReference>
<protein>
    <recommendedName>
        <fullName evidence="7">Putative N-acetylmannosamine-6-phosphate 2-epimerase</fullName>
        <ecNumber evidence="7">5.1.3.9</ecNumber>
    </recommendedName>
    <alternativeName>
        <fullName evidence="7">ManNAc-6-P epimerase</fullName>
    </alternativeName>
</protein>
<dbReference type="SUPFAM" id="SSF51366">
    <property type="entry name" value="Ribulose-phoshate binding barrel"/>
    <property type="match status" value="1"/>
</dbReference>
<comment type="catalytic activity">
    <reaction evidence="1 7">
        <text>an N-acyl-D-glucosamine 6-phosphate = an N-acyl-D-mannosamine 6-phosphate</text>
        <dbReference type="Rhea" id="RHEA:23932"/>
        <dbReference type="ChEBI" id="CHEBI:57599"/>
        <dbReference type="ChEBI" id="CHEBI:57666"/>
        <dbReference type="EC" id="5.1.3.9"/>
    </reaction>
</comment>
<dbReference type="PANTHER" id="PTHR36204:SF1">
    <property type="entry name" value="N-ACETYLMANNOSAMINE-6-PHOSPHATE 2-EPIMERASE-RELATED"/>
    <property type="match status" value="1"/>
</dbReference>
<dbReference type="HAMAP" id="MF_01235">
    <property type="entry name" value="ManNAc6P_epimer"/>
    <property type="match status" value="1"/>
</dbReference>
<comment type="similarity">
    <text evidence="4 7">Belongs to the NanE family.</text>
</comment>
<evidence type="ECO:0000256" key="2">
    <source>
        <dbReference type="ARBA" id="ARBA00002147"/>
    </source>
</evidence>
<keyword evidence="6 7" id="KW-0119">Carbohydrate metabolism</keyword>
<evidence type="ECO:0000256" key="6">
    <source>
        <dbReference type="ARBA" id="ARBA00023277"/>
    </source>
</evidence>
<dbReference type="NCBIfam" id="NF002231">
    <property type="entry name" value="PRK01130.1"/>
    <property type="match status" value="1"/>
</dbReference>
<evidence type="ECO:0000256" key="7">
    <source>
        <dbReference type="HAMAP-Rule" id="MF_01235"/>
    </source>
</evidence>
<evidence type="ECO:0000256" key="1">
    <source>
        <dbReference type="ARBA" id="ARBA00000056"/>
    </source>
</evidence>
<dbReference type="EMBL" id="FQXR01000002">
    <property type="protein sequence ID" value="SHH45383.1"/>
    <property type="molecule type" value="Genomic_DNA"/>
</dbReference>
<gene>
    <name evidence="7" type="primary">nanE</name>
    <name evidence="8" type="ORF">SAMN02745180_00364</name>
</gene>
<reference evidence="8 9" key="1">
    <citation type="submission" date="2016-11" db="EMBL/GenBank/DDBJ databases">
        <authorList>
            <person name="Jaros S."/>
            <person name="Januszkiewicz K."/>
            <person name="Wedrychowicz H."/>
        </authorList>
    </citation>
    <scope>NUCLEOTIDE SEQUENCE [LARGE SCALE GENOMIC DNA]</scope>
    <source>
        <strain evidence="8 9">DSM 13106</strain>
    </source>
</reference>
<organism evidence="8 9">
    <name type="scientific">Sporanaerobacter acetigenes DSM 13106</name>
    <dbReference type="NCBI Taxonomy" id="1123281"/>
    <lineage>
        <taxon>Bacteria</taxon>
        <taxon>Bacillati</taxon>
        <taxon>Bacillota</taxon>
        <taxon>Tissierellia</taxon>
        <taxon>Tissierellales</taxon>
        <taxon>Sporanaerobacteraceae</taxon>
        <taxon>Sporanaerobacter</taxon>
    </lineage>
</organism>